<dbReference type="InterPro" id="IPR000254">
    <property type="entry name" value="CBD"/>
</dbReference>
<dbReference type="AlphaFoldDB" id="A0A0C2XZG0"/>
<dbReference type="GO" id="GO:0030248">
    <property type="term" value="F:cellulose binding"/>
    <property type="evidence" value="ECO:0007669"/>
    <property type="project" value="InterPro"/>
</dbReference>
<evidence type="ECO:0000256" key="1">
    <source>
        <dbReference type="ARBA" id="ARBA00022729"/>
    </source>
</evidence>
<proteinExistence type="predicted"/>
<gene>
    <name evidence="5" type="ORF">M408DRAFT_325699</name>
</gene>
<dbReference type="GO" id="GO:0005975">
    <property type="term" value="P:carbohydrate metabolic process"/>
    <property type="evidence" value="ECO:0007669"/>
    <property type="project" value="InterPro"/>
</dbReference>
<reference evidence="6" key="2">
    <citation type="submission" date="2015-01" db="EMBL/GenBank/DDBJ databases">
        <title>Evolutionary Origins and Diversification of the Mycorrhizal Mutualists.</title>
        <authorList>
            <consortium name="DOE Joint Genome Institute"/>
            <consortium name="Mycorrhizal Genomics Consortium"/>
            <person name="Kohler A."/>
            <person name="Kuo A."/>
            <person name="Nagy L.G."/>
            <person name="Floudas D."/>
            <person name="Copeland A."/>
            <person name="Barry K.W."/>
            <person name="Cichocki N."/>
            <person name="Veneault-Fourrey C."/>
            <person name="LaButti K."/>
            <person name="Lindquist E.A."/>
            <person name="Lipzen A."/>
            <person name="Lundell T."/>
            <person name="Morin E."/>
            <person name="Murat C."/>
            <person name="Riley R."/>
            <person name="Ohm R."/>
            <person name="Sun H."/>
            <person name="Tunlid A."/>
            <person name="Henrissat B."/>
            <person name="Grigoriev I.V."/>
            <person name="Hibbett D.S."/>
            <person name="Martin F."/>
        </authorList>
    </citation>
    <scope>NUCLEOTIDE SEQUENCE [LARGE SCALE GENOMIC DNA]</scope>
    <source>
        <strain evidence="6">MAFF 305830</strain>
    </source>
</reference>
<dbReference type="Proteomes" id="UP000054097">
    <property type="component" value="Unassembled WGS sequence"/>
</dbReference>
<keyword evidence="6" id="KW-1185">Reference proteome</keyword>
<dbReference type="PROSITE" id="PS51164">
    <property type="entry name" value="CBM1_2"/>
    <property type="match status" value="1"/>
</dbReference>
<evidence type="ECO:0000256" key="2">
    <source>
        <dbReference type="SAM" id="MobiDB-lite"/>
    </source>
</evidence>
<dbReference type="GO" id="GO:0005576">
    <property type="term" value="C:extracellular region"/>
    <property type="evidence" value="ECO:0007669"/>
    <property type="project" value="InterPro"/>
</dbReference>
<evidence type="ECO:0000259" key="4">
    <source>
        <dbReference type="PROSITE" id="PS51164"/>
    </source>
</evidence>
<dbReference type="OrthoDB" id="3915838at2759"/>
<keyword evidence="1 3" id="KW-0732">Signal</keyword>
<feature type="domain" description="CBM1" evidence="4">
    <location>
        <begin position="18"/>
        <end position="54"/>
    </location>
</feature>
<dbReference type="InterPro" id="IPR035971">
    <property type="entry name" value="CBD_sf"/>
</dbReference>
<evidence type="ECO:0000256" key="3">
    <source>
        <dbReference type="SAM" id="SignalP"/>
    </source>
</evidence>
<dbReference type="Pfam" id="PF00734">
    <property type="entry name" value="CBM_1"/>
    <property type="match status" value="1"/>
</dbReference>
<dbReference type="SUPFAM" id="SSF57180">
    <property type="entry name" value="Cellulose-binding domain"/>
    <property type="match status" value="1"/>
</dbReference>
<feature type="compositionally biased region" description="Low complexity" evidence="2">
    <location>
        <begin position="71"/>
        <end position="93"/>
    </location>
</feature>
<protein>
    <submittedName>
        <fullName evidence="5">Carbohydrate-binding module family 1 protein</fullName>
    </submittedName>
</protein>
<feature type="signal peptide" evidence="3">
    <location>
        <begin position="1"/>
        <end position="18"/>
    </location>
</feature>
<sequence length="229" mass="23768">MHATLLLSLASLVATASAQVALYQQCGGKNWSGSTTCVSGATCQVLNEYYSQCLAGSNGATTVTSSAVVTIGSTSQPPTPTVTPTGTGTNTAPQSTNSSAGKQIRTNQTPVYHLYLQNIGGKPRLGPEATSGYFVYGTTVGLVMADGSKLYLNVDMSVSTSYKPISFGTTATTTNWGLSGDTFRVGNTQNLLVCPVSGSSAYDIYLQTGSEMLSSSCTNYITMHLPCLC</sequence>
<dbReference type="HOGENOM" id="CLU_066055_2_0_1"/>
<dbReference type="EMBL" id="KN824277">
    <property type="protein sequence ID" value="KIM34247.1"/>
    <property type="molecule type" value="Genomic_DNA"/>
</dbReference>
<evidence type="ECO:0000313" key="5">
    <source>
        <dbReference type="EMBL" id="KIM34247.1"/>
    </source>
</evidence>
<accession>A0A0C2XZG0</accession>
<feature type="region of interest" description="Disordered" evidence="2">
    <location>
        <begin position="71"/>
        <end position="102"/>
    </location>
</feature>
<dbReference type="PROSITE" id="PS00562">
    <property type="entry name" value="CBM1_1"/>
    <property type="match status" value="1"/>
</dbReference>
<evidence type="ECO:0000313" key="6">
    <source>
        <dbReference type="Proteomes" id="UP000054097"/>
    </source>
</evidence>
<organism evidence="5 6">
    <name type="scientific">Serendipita vermifera MAFF 305830</name>
    <dbReference type="NCBI Taxonomy" id="933852"/>
    <lineage>
        <taxon>Eukaryota</taxon>
        <taxon>Fungi</taxon>
        <taxon>Dikarya</taxon>
        <taxon>Basidiomycota</taxon>
        <taxon>Agaricomycotina</taxon>
        <taxon>Agaricomycetes</taxon>
        <taxon>Sebacinales</taxon>
        <taxon>Serendipitaceae</taxon>
        <taxon>Serendipita</taxon>
    </lineage>
</organism>
<name>A0A0C2XZG0_SERVB</name>
<dbReference type="SMART" id="SM00236">
    <property type="entry name" value="fCBD"/>
    <property type="match status" value="1"/>
</dbReference>
<feature type="chain" id="PRO_5002171140" evidence="3">
    <location>
        <begin position="19"/>
        <end position="229"/>
    </location>
</feature>
<reference evidence="5 6" key="1">
    <citation type="submission" date="2014-04" db="EMBL/GenBank/DDBJ databases">
        <authorList>
            <consortium name="DOE Joint Genome Institute"/>
            <person name="Kuo A."/>
            <person name="Zuccaro A."/>
            <person name="Kohler A."/>
            <person name="Nagy L.G."/>
            <person name="Floudas D."/>
            <person name="Copeland A."/>
            <person name="Barry K.W."/>
            <person name="Cichocki N."/>
            <person name="Veneault-Fourrey C."/>
            <person name="LaButti K."/>
            <person name="Lindquist E.A."/>
            <person name="Lipzen A."/>
            <person name="Lundell T."/>
            <person name="Morin E."/>
            <person name="Murat C."/>
            <person name="Sun H."/>
            <person name="Tunlid A."/>
            <person name="Henrissat B."/>
            <person name="Grigoriev I.V."/>
            <person name="Hibbett D.S."/>
            <person name="Martin F."/>
            <person name="Nordberg H.P."/>
            <person name="Cantor M.N."/>
            <person name="Hua S.X."/>
        </authorList>
    </citation>
    <scope>NUCLEOTIDE SEQUENCE [LARGE SCALE GENOMIC DNA]</scope>
    <source>
        <strain evidence="5 6">MAFF 305830</strain>
    </source>
</reference>